<keyword evidence="2 5" id="KW-0328">Glycosyltransferase</keyword>
<accession>A0ABV9ESW3</accession>
<dbReference type="InterPro" id="IPR001296">
    <property type="entry name" value="Glyco_trans_1"/>
</dbReference>
<dbReference type="Pfam" id="PF00534">
    <property type="entry name" value="Glycos_transf_1"/>
    <property type="match status" value="1"/>
</dbReference>
<evidence type="ECO:0000256" key="3">
    <source>
        <dbReference type="ARBA" id="ARBA00022679"/>
    </source>
</evidence>
<dbReference type="EMBL" id="JBHSFZ010000001">
    <property type="protein sequence ID" value="MFC4592761.1"/>
    <property type="molecule type" value="Genomic_DNA"/>
</dbReference>
<feature type="domain" description="Glycosyl transferase family 1" evidence="4">
    <location>
        <begin position="209"/>
        <end position="374"/>
    </location>
</feature>
<dbReference type="EC" id="2.4.-.-" evidence="5"/>
<sequence>MEPAPRQVGGIARTAAPARICFPFGGGAVGGSHISAIKLIQGLDRTRFAPLIVLHYGGGQLGQLLRSEGLDYITLPGRRFFGQSRGVPQTGGAISFISTCFDQWRLAGFLKMNGVQIVHSNEGAMHISWALPARLAGAKLLWHHRGMPDARGVRFLAPLIASRIVGVSQFALSEVRRGKKAVRKTAVVYSPFDTDAEPIDKARAHQALIEELNVDPRTKLIGFFGNLVERKRPMLFVETVARLAEKRPALPFLGLMFGSALEPGVEDQLTERAQTLGISHRLRLMGFRYNSAELMAACDIHAVPAIDEPFGRSLIEAMLLGTPVVAAASGGNLEAIEEGVTGLLSAADDPAAMAEAILRLLDSPDQAETIAAKALKAATQLYGADRHVAQISAIYQSLLSAAKTGADQPW</sequence>
<protein>
    <submittedName>
        <fullName evidence="5">Glycosyltransferase family 4 protein</fullName>
        <ecNumber evidence="5">2.4.-.-</ecNumber>
    </submittedName>
</protein>
<reference evidence="6" key="1">
    <citation type="journal article" date="2019" name="Int. J. Syst. Evol. Microbiol.">
        <title>The Global Catalogue of Microorganisms (GCM) 10K type strain sequencing project: providing services to taxonomists for standard genome sequencing and annotation.</title>
        <authorList>
            <consortium name="The Broad Institute Genomics Platform"/>
            <consortium name="The Broad Institute Genome Sequencing Center for Infectious Disease"/>
            <person name="Wu L."/>
            <person name="Ma J."/>
        </authorList>
    </citation>
    <scope>NUCLEOTIDE SEQUENCE [LARGE SCALE GENOMIC DNA]</scope>
    <source>
        <strain evidence="6">NBRC 103632</strain>
    </source>
</reference>
<comment type="similarity">
    <text evidence="1">Belongs to the glycosyltransferase group 1 family. Glycosyltransferase 4 subfamily.</text>
</comment>
<evidence type="ECO:0000313" key="5">
    <source>
        <dbReference type="EMBL" id="MFC4592761.1"/>
    </source>
</evidence>
<dbReference type="PANTHER" id="PTHR12526">
    <property type="entry name" value="GLYCOSYLTRANSFERASE"/>
    <property type="match status" value="1"/>
</dbReference>
<comment type="caution">
    <text evidence="5">The sequence shown here is derived from an EMBL/GenBank/DDBJ whole genome shotgun (WGS) entry which is preliminary data.</text>
</comment>
<dbReference type="CDD" id="cd03801">
    <property type="entry name" value="GT4_PimA-like"/>
    <property type="match status" value="1"/>
</dbReference>
<dbReference type="PANTHER" id="PTHR12526:SF640">
    <property type="entry name" value="COLANIC ACID BIOSYNTHESIS GLYCOSYLTRANSFERASE WCAL-RELATED"/>
    <property type="match status" value="1"/>
</dbReference>
<evidence type="ECO:0000256" key="2">
    <source>
        <dbReference type="ARBA" id="ARBA00022676"/>
    </source>
</evidence>
<keyword evidence="6" id="KW-1185">Reference proteome</keyword>
<dbReference type="GO" id="GO:0016757">
    <property type="term" value="F:glycosyltransferase activity"/>
    <property type="evidence" value="ECO:0007669"/>
    <property type="project" value="UniProtKB-KW"/>
</dbReference>
<name>A0ABV9ESW3_9SPHN</name>
<dbReference type="SUPFAM" id="SSF53756">
    <property type="entry name" value="UDP-Glycosyltransferase/glycogen phosphorylase"/>
    <property type="match status" value="1"/>
</dbReference>
<evidence type="ECO:0000256" key="1">
    <source>
        <dbReference type="ARBA" id="ARBA00009481"/>
    </source>
</evidence>
<evidence type="ECO:0000259" key="4">
    <source>
        <dbReference type="Pfam" id="PF00534"/>
    </source>
</evidence>
<keyword evidence="3 5" id="KW-0808">Transferase</keyword>
<organism evidence="5 6">
    <name type="scientific">Sphingobium tyrosinilyticum</name>
    <dbReference type="NCBI Taxonomy" id="2715436"/>
    <lineage>
        <taxon>Bacteria</taxon>
        <taxon>Pseudomonadati</taxon>
        <taxon>Pseudomonadota</taxon>
        <taxon>Alphaproteobacteria</taxon>
        <taxon>Sphingomonadales</taxon>
        <taxon>Sphingomonadaceae</taxon>
        <taxon>Sphingobium</taxon>
    </lineage>
</organism>
<gene>
    <name evidence="5" type="ORF">ACFO3E_00930</name>
</gene>
<dbReference type="Gene3D" id="3.40.50.2000">
    <property type="entry name" value="Glycogen Phosphorylase B"/>
    <property type="match status" value="2"/>
</dbReference>
<evidence type="ECO:0000313" key="6">
    <source>
        <dbReference type="Proteomes" id="UP001595957"/>
    </source>
</evidence>
<dbReference type="Proteomes" id="UP001595957">
    <property type="component" value="Unassembled WGS sequence"/>
</dbReference>
<proteinExistence type="inferred from homology"/>